<proteinExistence type="predicted"/>
<reference evidence="7" key="1">
    <citation type="submission" date="2010-05" db="EMBL/GenBank/DDBJ databases">
        <title>The draft genome of Desulfonatronospira thiodismutans ASO3-1.</title>
        <authorList>
            <consortium name="US DOE Joint Genome Institute (JGI-PGF)"/>
            <person name="Lucas S."/>
            <person name="Copeland A."/>
            <person name="Lapidus A."/>
            <person name="Cheng J.-F."/>
            <person name="Bruce D."/>
            <person name="Goodwin L."/>
            <person name="Pitluck S."/>
            <person name="Chertkov O."/>
            <person name="Brettin T."/>
            <person name="Detter J.C."/>
            <person name="Han C."/>
            <person name="Land M.L."/>
            <person name="Hauser L."/>
            <person name="Kyrpides N."/>
            <person name="Mikhailova N."/>
            <person name="Muyzer G."/>
            <person name="Woyke T."/>
        </authorList>
    </citation>
    <scope>NUCLEOTIDE SEQUENCE [LARGE SCALE GENOMIC DNA]</scope>
    <source>
        <strain evidence="7">ASO3-1</strain>
    </source>
</reference>
<feature type="transmembrane region" description="Helical" evidence="5">
    <location>
        <begin position="24"/>
        <end position="41"/>
    </location>
</feature>
<dbReference type="InterPro" id="IPR043203">
    <property type="entry name" value="VGCC_Ca_Na"/>
</dbReference>
<feature type="transmembrane region" description="Helical" evidence="5">
    <location>
        <begin position="88"/>
        <end position="108"/>
    </location>
</feature>
<dbReference type="EMBL" id="ACJN02000001">
    <property type="protein sequence ID" value="EFI35450.1"/>
    <property type="molecule type" value="Genomic_DNA"/>
</dbReference>
<evidence type="ECO:0000256" key="1">
    <source>
        <dbReference type="ARBA" id="ARBA00004141"/>
    </source>
</evidence>
<dbReference type="GO" id="GO:0086010">
    <property type="term" value="P:membrane depolarization during action potential"/>
    <property type="evidence" value="ECO:0007669"/>
    <property type="project" value="TreeGrafter"/>
</dbReference>
<organism evidence="7 8">
    <name type="scientific">Desulfonatronospira thiodismutans ASO3-1</name>
    <dbReference type="NCBI Taxonomy" id="555779"/>
    <lineage>
        <taxon>Bacteria</taxon>
        <taxon>Pseudomonadati</taxon>
        <taxon>Thermodesulfobacteriota</taxon>
        <taxon>Desulfovibrionia</taxon>
        <taxon>Desulfovibrionales</taxon>
        <taxon>Desulfonatronovibrionaceae</taxon>
        <taxon>Desulfonatronospira</taxon>
    </lineage>
</organism>
<accession>D6SL89</accession>
<dbReference type="RefSeq" id="WP_008868582.1">
    <property type="nucleotide sequence ID" value="NZ_ACJN02000001.1"/>
</dbReference>
<dbReference type="SUPFAM" id="SSF81324">
    <property type="entry name" value="Voltage-gated potassium channels"/>
    <property type="match status" value="1"/>
</dbReference>
<evidence type="ECO:0000259" key="6">
    <source>
        <dbReference type="Pfam" id="PF00520"/>
    </source>
</evidence>
<comment type="subcellular location">
    <subcellularLocation>
        <location evidence="1">Membrane</location>
        <topology evidence="1">Multi-pass membrane protein</topology>
    </subcellularLocation>
</comment>
<feature type="transmembrane region" description="Helical" evidence="5">
    <location>
        <begin position="53"/>
        <end position="76"/>
    </location>
</feature>
<evidence type="ECO:0000313" key="8">
    <source>
        <dbReference type="Proteomes" id="UP000005496"/>
    </source>
</evidence>
<dbReference type="eggNOG" id="ENOG502Z7ZD">
    <property type="taxonomic scope" value="Bacteria"/>
</dbReference>
<feature type="domain" description="Ion transport" evidence="6">
    <location>
        <begin position="23"/>
        <end position="232"/>
    </location>
</feature>
<dbReference type="Proteomes" id="UP000005496">
    <property type="component" value="Unassembled WGS sequence"/>
</dbReference>
<evidence type="ECO:0000313" key="7">
    <source>
        <dbReference type="EMBL" id="EFI35450.1"/>
    </source>
</evidence>
<dbReference type="AlphaFoldDB" id="D6SL89"/>
<dbReference type="GO" id="GO:0001518">
    <property type="term" value="C:voltage-gated sodium channel complex"/>
    <property type="evidence" value="ECO:0007669"/>
    <property type="project" value="TreeGrafter"/>
</dbReference>
<dbReference type="InterPro" id="IPR005821">
    <property type="entry name" value="Ion_trans_dom"/>
</dbReference>
<protein>
    <submittedName>
        <fullName evidence="7">Ion transport protein</fullName>
    </submittedName>
</protein>
<name>D6SL89_9BACT</name>
<feature type="transmembrane region" description="Helical" evidence="5">
    <location>
        <begin position="205"/>
        <end position="231"/>
    </location>
</feature>
<dbReference type="Pfam" id="PF00520">
    <property type="entry name" value="Ion_trans"/>
    <property type="match status" value="1"/>
</dbReference>
<evidence type="ECO:0000256" key="4">
    <source>
        <dbReference type="ARBA" id="ARBA00023136"/>
    </source>
</evidence>
<comment type="caution">
    <text evidence="7">The sequence shown here is derived from an EMBL/GenBank/DDBJ whole genome shotgun (WGS) entry which is preliminary data.</text>
</comment>
<keyword evidence="4 5" id="KW-0472">Membrane</keyword>
<dbReference type="InterPro" id="IPR027359">
    <property type="entry name" value="Volt_channel_dom_sf"/>
</dbReference>
<dbReference type="GO" id="GO:0005248">
    <property type="term" value="F:voltage-gated sodium channel activity"/>
    <property type="evidence" value="ECO:0007669"/>
    <property type="project" value="TreeGrafter"/>
</dbReference>
<evidence type="ECO:0000256" key="3">
    <source>
        <dbReference type="ARBA" id="ARBA00022989"/>
    </source>
</evidence>
<dbReference type="Gene3D" id="1.10.287.70">
    <property type="match status" value="1"/>
</dbReference>
<keyword evidence="3 5" id="KW-1133">Transmembrane helix</keyword>
<dbReference type="Gene3D" id="1.20.120.350">
    <property type="entry name" value="Voltage-gated potassium channels. Chain C"/>
    <property type="match status" value="1"/>
</dbReference>
<dbReference type="PANTHER" id="PTHR10037">
    <property type="entry name" value="VOLTAGE-GATED CATION CHANNEL CALCIUM AND SODIUM"/>
    <property type="match status" value="1"/>
</dbReference>
<keyword evidence="2 5" id="KW-0812">Transmembrane</keyword>
<evidence type="ECO:0000256" key="5">
    <source>
        <dbReference type="SAM" id="Phobius"/>
    </source>
</evidence>
<evidence type="ECO:0000256" key="2">
    <source>
        <dbReference type="ARBA" id="ARBA00022692"/>
    </source>
</evidence>
<gene>
    <name evidence="7" type="ORF">Dthio_PD2870</name>
</gene>
<dbReference type="OrthoDB" id="5297065at2"/>
<keyword evidence="8" id="KW-1185">Reference proteome</keyword>
<dbReference type="PANTHER" id="PTHR10037:SF62">
    <property type="entry name" value="SODIUM CHANNEL PROTEIN 60E"/>
    <property type="match status" value="1"/>
</dbReference>
<sequence>MQQEIHKPEGLQSRALALVENQKFQRLVIAVIILNGIVLGLETSDRIMSLAGPVLLTIDKLCLGFFVVELLIKMYAQRRQFPRDGWNVFDFLVVAVSLVPEQAGLAVLRSLRVLRVMRMISALPSMRRVVGAMLHALPGVSSVAGIIAIVFYVGAVMSTKLFGQEFPDMFGSIGASLYTLFQVMTLEGWSEDVVRPVMEVYPHAWLFFVPFILVTTYTVINLVVGIIVGAMEDRAIEEGSKQDPAVVLTRLEKRLDDMDSKMEELLREKRR</sequence>
<feature type="transmembrane region" description="Helical" evidence="5">
    <location>
        <begin position="129"/>
        <end position="153"/>
    </location>
</feature>